<accession>A0ABT4A4G0</accession>
<dbReference type="SUPFAM" id="SSF89360">
    <property type="entry name" value="HesB-like domain"/>
    <property type="match status" value="1"/>
</dbReference>
<dbReference type="RefSeq" id="WP_267535383.1">
    <property type="nucleotide sequence ID" value="NZ_JAPNKA010000001.1"/>
</dbReference>
<feature type="compositionally biased region" description="Low complexity" evidence="1">
    <location>
        <begin position="1"/>
        <end position="13"/>
    </location>
</feature>
<reference evidence="3 4" key="1">
    <citation type="submission" date="2022-11" db="EMBL/GenBank/DDBJ databases">
        <title>Minimal conservation of predation-associated metabolite biosynthetic gene clusters underscores biosynthetic potential of Myxococcota including descriptions for ten novel species: Archangium lansinium sp. nov., Myxococcus landrumus sp. nov., Nannocystis bai.</title>
        <authorList>
            <person name="Ahearne A."/>
            <person name="Stevens C."/>
            <person name="Phillips K."/>
        </authorList>
    </citation>
    <scope>NUCLEOTIDE SEQUENCE [LARGE SCALE GENOMIC DNA]</scope>
    <source>
        <strain evidence="3 4">MIWBW</strain>
    </source>
</reference>
<evidence type="ECO:0000313" key="3">
    <source>
        <dbReference type="EMBL" id="MCY1076496.1"/>
    </source>
</evidence>
<keyword evidence="4" id="KW-1185">Reference proteome</keyword>
<dbReference type="Proteomes" id="UP001207654">
    <property type="component" value="Unassembled WGS sequence"/>
</dbReference>
<gene>
    <name evidence="3" type="ORF">OV287_18630</name>
</gene>
<dbReference type="InterPro" id="IPR016092">
    <property type="entry name" value="ATAP"/>
</dbReference>
<dbReference type="InterPro" id="IPR035903">
    <property type="entry name" value="HesB-like_dom_sf"/>
</dbReference>
<comment type="caution">
    <text evidence="3">The sequence shown here is derived from an EMBL/GenBank/DDBJ whole genome shotgun (WGS) entry which is preliminary data.</text>
</comment>
<organism evidence="3 4">
    <name type="scientific">Archangium lansingense</name>
    <dbReference type="NCBI Taxonomy" id="2995310"/>
    <lineage>
        <taxon>Bacteria</taxon>
        <taxon>Pseudomonadati</taxon>
        <taxon>Myxococcota</taxon>
        <taxon>Myxococcia</taxon>
        <taxon>Myxococcales</taxon>
        <taxon>Cystobacterineae</taxon>
        <taxon>Archangiaceae</taxon>
        <taxon>Archangium</taxon>
    </lineage>
</organism>
<protein>
    <submittedName>
        <fullName evidence="3">Iron-sulfur cluster assembly accessory protein</fullName>
    </submittedName>
</protein>
<dbReference type="Pfam" id="PF01521">
    <property type="entry name" value="Fe-S_biosyn"/>
    <property type="match status" value="1"/>
</dbReference>
<proteinExistence type="predicted"/>
<evidence type="ECO:0000313" key="4">
    <source>
        <dbReference type="Proteomes" id="UP001207654"/>
    </source>
</evidence>
<dbReference type="NCBIfam" id="TIGR00049">
    <property type="entry name" value="iron-sulfur cluster assembly accessory protein"/>
    <property type="match status" value="1"/>
</dbReference>
<dbReference type="EMBL" id="JAPNKA010000001">
    <property type="protein sequence ID" value="MCY1076496.1"/>
    <property type="molecule type" value="Genomic_DNA"/>
</dbReference>
<sequence length="128" mass="13462">MDTTTTPAPNTTAVPQGTPSSPVRLTEAAVAQVKKVIQDQGFQDYFFSIRVVPAGCSGLGYDLNLVRELKAGDLTWDQDGVKIATDALSNKYLSGTEIDFVSSVTGAGFKFNNPNAKSSCGCGTSFST</sequence>
<dbReference type="InterPro" id="IPR017870">
    <property type="entry name" value="FeS_cluster_insertion_CS"/>
</dbReference>
<dbReference type="Gene3D" id="2.60.300.12">
    <property type="entry name" value="HesB-like domain"/>
    <property type="match status" value="1"/>
</dbReference>
<feature type="domain" description="Core" evidence="2">
    <location>
        <begin position="23"/>
        <end position="123"/>
    </location>
</feature>
<feature type="region of interest" description="Disordered" evidence="1">
    <location>
        <begin position="1"/>
        <end position="21"/>
    </location>
</feature>
<evidence type="ECO:0000256" key="1">
    <source>
        <dbReference type="SAM" id="MobiDB-lite"/>
    </source>
</evidence>
<dbReference type="PANTHER" id="PTHR43011">
    <property type="entry name" value="IRON-SULFUR CLUSTER ASSEMBLY 2 HOMOLOG, MITOCHONDRIAL"/>
    <property type="match status" value="1"/>
</dbReference>
<dbReference type="PANTHER" id="PTHR43011:SF1">
    <property type="entry name" value="IRON-SULFUR CLUSTER ASSEMBLY 2 HOMOLOG, MITOCHONDRIAL"/>
    <property type="match status" value="1"/>
</dbReference>
<dbReference type="PROSITE" id="PS01152">
    <property type="entry name" value="HESB"/>
    <property type="match status" value="1"/>
</dbReference>
<evidence type="ECO:0000259" key="2">
    <source>
        <dbReference type="Pfam" id="PF01521"/>
    </source>
</evidence>
<dbReference type="InterPro" id="IPR000361">
    <property type="entry name" value="ATAP_core_dom"/>
</dbReference>
<name>A0ABT4A4G0_9BACT</name>